<dbReference type="GeneID" id="5483324"/>
<proteinExistence type="predicted"/>
<name>A7F2A8_SCLS1</name>
<dbReference type="Proteomes" id="UP000001312">
    <property type="component" value="Unassembled WGS sequence"/>
</dbReference>
<dbReference type="AlphaFoldDB" id="A7F2A8"/>
<dbReference type="HOGENOM" id="CLU_2307751_0_0_1"/>
<dbReference type="EMBL" id="CH476639">
    <property type="protein sequence ID" value="EDN95850.1"/>
    <property type="molecule type" value="Genomic_DNA"/>
</dbReference>
<dbReference type="KEGG" id="ssl:SS1G_12055"/>
<sequence>MSLFADRKAAMVGVIMDAAAVIRLKGATDEVAAEVAAEEAPLFVSRHLYQQRAEHLEKKKRFNMTIEDGGVLNEDYELSDEAKEKTSDFSVSTYHFDSKD</sequence>
<evidence type="ECO:0000313" key="1">
    <source>
        <dbReference type="EMBL" id="EDN95850.1"/>
    </source>
</evidence>
<keyword evidence="2" id="KW-1185">Reference proteome</keyword>
<dbReference type="RefSeq" id="XP_001587026.1">
    <property type="nucleotide sequence ID" value="XM_001586976.1"/>
</dbReference>
<dbReference type="InParanoid" id="A7F2A8"/>
<evidence type="ECO:0000313" key="2">
    <source>
        <dbReference type="Proteomes" id="UP000001312"/>
    </source>
</evidence>
<gene>
    <name evidence="1" type="ORF">SS1G_12055</name>
</gene>
<organism evidence="1 2">
    <name type="scientific">Sclerotinia sclerotiorum (strain ATCC 18683 / 1980 / Ss-1)</name>
    <name type="common">White mold</name>
    <name type="synonym">Whetzelinia sclerotiorum</name>
    <dbReference type="NCBI Taxonomy" id="665079"/>
    <lineage>
        <taxon>Eukaryota</taxon>
        <taxon>Fungi</taxon>
        <taxon>Dikarya</taxon>
        <taxon>Ascomycota</taxon>
        <taxon>Pezizomycotina</taxon>
        <taxon>Leotiomycetes</taxon>
        <taxon>Helotiales</taxon>
        <taxon>Sclerotiniaceae</taxon>
        <taxon>Sclerotinia</taxon>
    </lineage>
</organism>
<reference evidence="2" key="1">
    <citation type="journal article" date="2011" name="PLoS Genet.">
        <title>Genomic analysis of the necrotrophic fungal pathogens Sclerotinia sclerotiorum and Botrytis cinerea.</title>
        <authorList>
            <person name="Amselem J."/>
            <person name="Cuomo C.A."/>
            <person name="van Kan J.A."/>
            <person name="Viaud M."/>
            <person name="Benito E.P."/>
            <person name="Couloux A."/>
            <person name="Coutinho P.M."/>
            <person name="de Vries R.P."/>
            <person name="Dyer P.S."/>
            <person name="Fillinger S."/>
            <person name="Fournier E."/>
            <person name="Gout L."/>
            <person name="Hahn M."/>
            <person name="Kohn L."/>
            <person name="Lapalu N."/>
            <person name="Plummer K.M."/>
            <person name="Pradier J.M."/>
            <person name="Quevillon E."/>
            <person name="Sharon A."/>
            <person name="Simon A."/>
            <person name="ten Have A."/>
            <person name="Tudzynski B."/>
            <person name="Tudzynski P."/>
            <person name="Wincker P."/>
            <person name="Andrew M."/>
            <person name="Anthouard V."/>
            <person name="Beever R.E."/>
            <person name="Beffa R."/>
            <person name="Benoit I."/>
            <person name="Bouzid O."/>
            <person name="Brault B."/>
            <person name="Chen Z."/>
            <person name="Choquer M."/>
            <person name="Collemare J."/>
            <person name="Cotton P."/>
            <person name="Danchin E.G."/>
            <person name="Da Silva C."/>
            <person name="Gautier A."/>
            <person name="Giraud C."/>
            <person name="Giraud T."/>
            <person name="Gonzalez C."/>
            <person name="Grossetete S."/>
            <person name="Guldener U."/>
            <person name="Henrissat B."/>
            <person name="Howlett B.J."/>
            <person name="Kodira C."/>
            <person name="Kretschmer M."/>
            <person name="Lappartient A."/>
            <person name="Leroch M."/>
            <person name="Levis C."/>
            <person name="Mauceli E."/>
            <person name="Neuveglise C."/>
            <person name="Oeser B."/>
            <person name="Pearson M."/>
            <person name="Poulain J."/>
            <person name="Poussereau N."/>
            <person name="Quesneville H."/>
            <person name="Rascle C."/>
            <person name="Schumacher J."/>
            <person name="Segurens B."/>
            <person name="Sexton A."/>
            <person name="Silva E."/>
            <person name="Sirven C."/>
            <person name="Soanes D.M."/>
            <person name="Talbot N.J."/>
            <person name="Templeton M."/>
            <person name="Yandava C."/>
            <person name="Yarden O."/>
            <person name="Zeng Q."/>
            <person name="Rollins J.A."/>
            <person name="Lebrun M.H."/>
            <person name="Dickman M."/>
        </authorList>
    </citation>
    <scope>NUCLEOTIDE SEQUENCE [LARGE SCALE GENOMIC DNA]</scope>
    <source>
        <strain evidence="2">ATCC 18683 / 1980 / Ss-1</strain>
    </source>
</reference>
<protein>
    <submittedName>
        <fullName evidence="1">Uncharacterized protein</fullName>
    </submittedName>
</protein>
<accession>A7F2A8</accession>